<evidence type="ECO:0000256" key="1">
    <source>
        <dbReference type="ARBA" id="ARBA00022801"/>
    </source>
</evidence>
<evidence type="ECO:0000313" key="3">
    <source>
        <dbReference type="EMBL" id="SVB53675.1"/>
    </source>
</evidence>
<name>A0A382ETD0_9ZZZZ</name>
<feature type="non-terminal residue" evidence="3">
    <location>
        <position position="121"/>
    </location>
</feature>
<proteinExistence type="predicted"/>
<dbReference type="SUPFAM" id="SSF55545">
    <property type="entry name" value="beta-N-acetylhexosaminidase-like domain"/>
    <property type="match status" value="1"/>
</dbReference>
<dbReference type="InterPro" id="IPR029018">
    <property type="entry name" value="Hex-like_dom2"/>
</dbReference>
<accession>A0A382ETD0</accession>
<evidence type="ECO:0000259" key="2">
    <source>
        <dbReference type="Pfam" id="PF03648"/>
    </source>
</evidence>
<keyword evidence="1" id="KW-0378">Hydrolase</keyword>
<dbReference type="GO" id="GO:0045493">
    <property type="term" value="P:xylan catabolic process"/>
    <property type="evidence" value="ECO:0007669"/>
    <property type="project" value="InterPro"/>
</dbReference>
<dbReference type="Pfam" id="PF03648">
    <property type="entry name" value="Glyco_hydro_67N"/>
    <property type="match status" value="1"/>
</dbReference>
<gene>
    <name evidence="3" type="ORF">METZ01_LOCUS206529</name>
</gene>
<protein>
    <recommendedName>
        <fullName evidence="2">Alpha glucuronidase N-terminal domain-containing protein</fullName>
    </recommendedName>
</protein>
<dbReference type="InterPro" id="IPR005154">
    <property type="entry name" value="Glyco_hydro_67_aGlcAse_N"/>
</dbReference>
<reference evidence="3" key="1">
    <citation type="submission" date="2018-05" db="EMBL/GenBank/DDBJ databases">
        <authorList>
            <person name="Lanie J.A."/>
            <person name="Ng W.-L."/>
            <person name="Kazmierczak K.M."/>
            <person name="Andrzejewski T.M."/>
            <person name="Davidsen T.M."/>
            <person name="Wayne K.J."/>
            <person name="Tettelin H."/>
            <person name="Glass J.I."/>
            <person name="Rusch D."/>
            <person name="Podicherti R."/>
            <person name="Tsui H.-C.T."/>
            <person name="Winkler M.E."/>
        </authorList>
    </citation>
    <scope>NUCLEOTIDE SEQUENCE</scope>
</reference>
<dbReference type="AlphaFoldDB" id="A0A382ETD0"/>
<organism evidence="3">
    <name type="scientific">marine metagenome</name>
    <dbReference type="NCBI Taxonomy" id="408172"/>
    <lineage>
        <taxon>unclassified sequences</taxon>
        <taxon>metagenomes</taxon>
        <taxon>ecological metagenomes</taxon>
    </lineage>
</organism>
<dbReference type="EMBL" id="UINC01046094">
    <property type="protein sequence ID" value="SVB53675.1"/>
    <property type="molecule type" value="Genomic_DNA"/>
</dbReference>
<sequence length="121" mass="13595">MFEIPIPTGGLKLLFNSKTVNGSKRIEVSRMSNWDIIISKDATVSDKYAMEEFQNWFEKSTGIHLPLHTDKKRAEGHIYIGRASTLDHSEIDDEGFSVIVEYNQIIITGGGTRGALYGVYQ</sequence>
<feature type="domain" description="Alpha glucuronidase N-terminal" evidence="2">
    <location>
        <begin position="38"/>
        <end position="121"/>
    </location>
</feature>
<dbReference type="Gene3D" id="3.30.379.10">
    <property type="entry name" value="Chitobiase/beta-hexosaminidase domain 2-like"/>
    <property type="match status" value="1"/>
</dbReference>
<dbReference type="GO" id="GO:0046559">
    <property type="term" value="F:alpha-glucuronidase activity"/>
    <property type="evidence" value="ECO:0007669"/>
    <property type="project" value="InterPro"/>
</dbReference>